<reference evidence="1 2" key="1">
    <citation type="submission" date="2016-03" db="EMBL/GenBank/DDBJ databases">
        <title>Comparative genomics of the ectomycorrhizal sister species Rhizopogon vinicolor and Rhizopogon vesiculosus (Basidiomycota: Boletales) reveals a divergence of the mating type B locus.</title>
        <authorList>
            <person name="Mujic A.B."/>
            <person name="Kuo A."/>
            <person name="Tritt A."/>
            <person name="Lipzen A."/>
            <person name="Chen C."/>
            <person name="Johnson J."/>
            <person name="Sharma A."/>
            <person name="Barry K."/>
            <person name="Grigoriev I.V."/>
            <person name="Spatafora J.W."/>
        </authorList>
    </citation>
    <scope>NUCLEOTIDE SEQUENCE [LARGE SCALE GENOMIC DNA]</scope>
    <source>
        <strain evidence="1 2">AM-OR11-056</strain>
    </source>
</reference>
<evidence type="ECO:0000313" key="2">
    <source>
        <dbReference type="Proteomes" id="UP000183567"/>
    </source>
</evidence>
<comment type="caution">
    <text evidence="1">The sequence shown here is derived from an EMBL/GenBank/DDBJ whole genome shotgun (WGS) entry which is preliminary data.</text>
</comment>
<dbReference type="EMBL" id="LVVM01000555">
    <property type="protein sequence ID" value="OJA20420.1"/>
    <property type="molecule type" value="Genomic_DNA"/>
</dbReference>
<evidence type="ECO:0000313" key="1">
    <source>
        <dbReference type="EMBL" id="OJA20420.1"/>
    </source>
</evidence>
<protein>
    <submittedName>
        <fullName evidence="1">Uncharacterized protein</fullName>
    </submittedName>
</protein>
<dbReference type="AlphaFoldDB" id="A0A1J8R960"/>
<sequence length="58" mass="6258">MGGGRNGDISKFIFLKSNQDRYRIHNDNLELVTAIESVPTASASSQPLLSGSSNDHNP</sequence>
<name>A0A1J8R960_9AGAM</name>
<proteinExistence type="predicted"/>
<gene>
    <name evidence="1" type="ORF">AZE42_13584</name>
</gene>
<dbReference type="Proteomes" id="UP000183567">
    <property type="component" value="Unassembled WGS sequence"/>
</dbReference>
<organism evidence="1 2">
    <name type="scientific">Rhizopogon vesiculosus</name>
    <dbReference type="NCBI Taxonomy" id="180088"/>
    <lineage>
        <taxon>Eukaryota</taxon>
        <taxon>Fungi</taxon>
        <taxon>Dikarya</taxon>
        <taxon>Basidiomycota</taxon>
        <taxon>Agaricomycotina</taxon>
        <taxon>Agaricomycetes</taxon>
        <taxon>Agaricomycetidae</taxon>
        <taxon>Boletales</taxon>
        <taxon>Suillineae</taxon>
        <taxon>Rhizopogonaceae</taxon>
        <taxon>Rhizopogon</taxon>
    </lineage>
</organism>
<keyword evidence="2" id="KW-1185">Reference proteome</keyword>
<accession>A0A1J8R960</accession>